<accession>A0A6G1KHH5</accession>
<evidence type="ECO:0000256" key="1">
    <source>
        <dbReference type="SAM" id="MobiDB-lite"/>
    </source>
</evidence>
<organism evidence="2 3">
    <name type="scientific">Pleomassaria siparia CBS 279.74</name>
    <dbReference type="NCBI Taxonomy" id="1314801"/>
    <lineage>
        <taxon>Eukaryota</taxon>
        <taxon>Fungi</taxon>
        <taxon>Dikarya</taxon>
        <taxon>Ascomycota</taxon>
        <taxon>Pezizomycotina</taxon>
        <taxon>Dothideomycetes</taxon>
        <taxon>Pleosporomycetidae</taxon>
        <taxon>Pleosporales</taxon>
        <taxon>Pleomassariaceae</taxon>
        <taxon>Pleomassaria</taxon>
    </lineage>
</organism>
<dbReference type="EMBL" id="MU005766">
    <property type="protein sequence ID" value="KAF2712278.1"/>
    <property type="molecule type" value="Genomic_DNA"/>
</dbReference>
<evidence type="ECO:0000313" key="2">
    <source>
        <dbReference type="EMBL" id="KAF2712278.1"/>
    </source>
</evidence>
<reference evidence="2" key="1">
    <citation type="journal article" date="2020" name="Stud. Mycol.">
        <title>101 Dothideomycetes genomes: a test case for predicting lifestyles and emergence of pathogens.</title>
        <authorList>
            <person name="Haridas S."/>
            <person name="Albert R."/>
            <person name="Binder M."/>
            <person name="Bloem J."/>
            <person name="Labutti K."/>
            <person name="Salamov A."/>
            <person name="Andreopoulos B."/>
            <person name="Baker S."/>
            <person name="Barry K."/>
            <person name="Bills G."/>
            <person name="Bluhm B."/>
            <person name="Cannon C."/>
            <person name="Castanera R."/>
            <person name="Culley D."/>
            <person name="Daum C."/>
            <person name="Ezra D."/>
            <person name="Gonzalez J."/>
            <person name="Henrissat B."/>
            <person name="Kuo A."/>
            <person name="Liang C."/>
            <person name="Lipzen A."/>
            <person name="Lutzoni F."/>
            <person name="Magnuson J."/>
            <person name="Mondo S."/>
            <person name="Nolan M."/>
            <person name="Ohm R."/>
            <person name="Pangilinan J."/>
            <person name="Park H.-J."/>
            <person name="Ramirez L."/>
            <person name="Alfaro M."/>
            <person name="Sun H."/>
            <person name="Tritt A."/>
            <person name="Yoshinaga Y."/>
            <person name="Zwiers L.-H."/>
            <person name="Turgeon B."/>
            <person name="Goodwin S."/>
            <person name="Spatafora J."/>
            <person name="Crous P."/>
            <person name="Grigoriev I."/>
        </authorList>
    </citation>
    <scope>NUCLEOTIDE SEQUENCE</scope>
    <source>
        <strain evidence="2">CBS 279.74</strain>
    </source>
</reference>
<evidence type="ECO:0000313" key="3">
    <source>
        <dbReference type="Proteomes" id="UP000799428"/>
    </source>
</evidence>
<dbReference type="OrthoDB" id="3945102at2759"/>
<name>A0A6G1KHH5_9PLEO</name>
<dbReference type="AlphaFoldDB" id="A0A6G1KHH5"/>
<protein>
    <recommendedName>
        <fullName evidence="4">BTB domain-containing protein</fullName>
    </recommendedName>
</protein>
<feature type="region of interest" description="Disordered" evidence="1">
    <location>
        <begin position="282"/>
        <end position="304"/>
    </location>
</feature>
<keyword evidence="3" id="KW-1185">Reference proteome</keyword>
<gene>
    <name evidence="2" type="ORF">K504DRAFT_372120</name>
</gene>
<proteinExistence type="predicted"/>
<evidence type="ECO:0008006" key="4">
    <source>
        <dbReference type="Google" id="ProtNLM"/>
    </source>
</evidence>
<sequence>MTELELDFLSPSSNHDAELIFVLPDNAVFRIRRLSTDLIRKTCPLLYLAFEDRLHCPRQACIQVSSVQVVTAFLRYLYTGDYLEEQGEMTHHYSLLLHAQVCKMAEDFAVPELQVSAYLNFVQATELSCSFPTPPLGLCDAVQFVYKHLADQPGRQQQSLVDALLNYCVFSFTYHGLGQNSQFLQVVFENPAFHKALCETSMSRGFEDEGAAEIICLPAAVCQPNPYPSHDPLNLDLADIHFDLFSDSDEPQSTMEEWHESTTSAAIAAPARSNHEGIRLAFRPKSTSTPAMSSDSESSGDNEDGFLLVHRPKNSINGHLALDNDWNNISPEMISRTATPSEDDWTFEAYNVNEHTPLITPLIQRNIMLVPQTIASAHTEITSDDEWSWV</sequence>
<dbReference type="Proteomes" id="UP000799428">
    <property type="component" value="Unassembled WGS sequence"/>
</dbReference>